<organism evidence="2 3">
    <name type="scientific">Sorangium cellulosum</name>
    <name type="common">Polyangium cellulosum</name>
    <dbReference type="NCBI Taxonomy" id="56"/>
    <lineage>
        <taxon>Bacteria</taxon>
        <taxon>Pseudomonadati</taxon>
        <taxon>Myxococcota</taxon>
        <taxon>Polyangia</taxon>
        <taxon>Polyangiales</taxon>
        <taxon>Polyangiaceae</taxon>
        <taxon>Sorangium</taxon>
    </lineage>
</organism>
<proteinExistence type="predicted"/>
<feature type="transmembrane region" description="Helical" evidence="1">
    <location>
        <begin position="75"/>
        <end position="93"/>
    </location>
</feature>
<accession>A0A2L0F9C1</accession>
<feature type="transmembrane region" description="Helical" evidence="1">
    <location>
        <begin position="14"/>
        <end position="36"/>
    </location>
</feature>
<feature type="transmembrane region" description="Helical" evidence="1">
    <location>
        <begin position="48"/>
        <end position="69"/>
    </location>
</feature>
<dbReference type="OrthoDB" id="5525504at2"/>
<evidence type="ECO:0000313" key="2">
    <source>
        <dbReference type="EMBL" id="AUX48186.1"/>
    </source>
</evidence>
<keyword evidence="1" id="KW-1133">Transmembrane helix</keyword>
<evidence type="ECO:0000256" key="1">
    <source>
        <dbReference type="SAM" id="Phobius"/>
    </source>
</evidence>
<evidence type="ECO:0000313" key="3">
    <source>
        <dbReference type="Proteomes" id="UP000238348"/>
    </source>
</evidence>
<reference evidence="2 3" key="1">
    <citation type="submission" date="2015-09" db="EMBL/GenBank/DDBJ databases">
        <title>Sorangium comparison.</title>
        <authorList>
            <person name="Zaburannyi N."/>
            <person name="Bunk B."/>
            <person name="Overmann J."/>
            <person name="Mueller R."/>
        </authorList>
    </citation>
    <scope>NUCLEOTIDE SEQUENCE [LARGE SCALE GENOMIC DNA]</scope>
    <source>
        <strain evidence="2 3">So ce26</strain>
    </source>
</reference>
<gene>
    <name evidence="2" type="ORF">SOCE26_097170</name>
</gene>
<dbReference type="EMBL" id="CP012673">
    <property type="protein sequence ID" value="AUX48186.1"/>
    <property type="molecule type" value="Genomic_DNA"/>
</dbReference>
<keyword evidence="1" id="KW-0472">Membrane</keyword>
<sequence>MASQQLSRPARLEAALRALAALVGTLPIAVLGGACLSRFAPLTEEARFILGYALAIPLWVAAMCLAFLARTAARAWAVCAAISVMLAALTYGVPQ</sequence>
<name>A0A2L0F9C1_SORCE</name>
<dbReference type="AlphaFoldDB" id="A0A2L0F9C1"/>
<evidence type="ECO:0008006" key="4">
    <source>
        <dbReference type="Google" id="ProtNLM"/>
    </source>
</evidence>
<protein>
    <recommendedName>
        <fullName evidence="4">Iron uptake protein</fullName>
    </recommendedName>
</protein>
<dbReference type="Proteomes" id="UP000238348">
    <property type="component" value="Chromosome"/>
</dbReference>
<dbReference type="RefSeq" id="WP_104986079.1">
    <property type="nucleotide sequence ID" value="NZ_CP012673.1"/>
</dbReference>
<keyword evidence="1" id="KW-0812">Transmembrane</keyword>